<dbReference type="Proteomes" id="UP000277580">
    <property type="component" value="Unassembled WGS sequence"/>
</dbReference>
<feature type="compositionally biased region" description="Basic and acidic residues" evidence="4">
    <location>
        <begin position="394"/>
        <end position="426"/>
    </location>
</feature>
<dbReference type="InterPro" id="IPR012677">
    <property type="entry name" value="Nucleotide-bd_a/b_plait_sf"/>
</dbReference>
<feature type="region of interest" description="Disordered" evidence="4">
    <location>
        <begin position="1"/>
        <end position="162"/>
    </location>
</feature>
<dbReference type="Pfam" id="PF00076">
    <property type="entry name" value="RRM_1"/>
    <property type="match status" value="2"/>
</dbReference>
<feature type="compositionally biased region" description="Low complexity" evidence="4">
    <location>
        <begin position="72"/>
        <end position="97"/>
    </location>
</feature>
<feature type="domain" description="RRM" evidence="5">
    <location>
        <begin position="281"/>
        <end position="383"/>
    </location>
</feature>
<dbReference type="PANTHER" id="PTHR23236:SF119">
    <property type="entry name" value="NUCLEAR RNA-BINDING PROTEIN SART-3"/>
    <property type="match status" value="1"/>
</dbReference>
<dbReference type="InterPro" id="IPR000504">
    <property type="entry name" value="RRM_dom"/>
</dbReference>
<dbReference type="SMART" id="SM00360">
    <property type="entry name" value="RRM"/>
    <property type="match status" value="2"/>
</dbReference>
<keyword evidence="1" id="KW-0677">Repeat</keyword>
<organism evidence="6 7">
    <name type="scientific">Morchella conica CCBAS932</name>
    <dbReference type="NCBI Taxonomy" id="1392247"/>
    <lineage>
        <taxon>Eukaryota</taxon>
        <taxon>Fungi</taxon>
        <taxon>Dikarya</taxon>
        <taxon>Ascomycota</taxon>
        <taxon>Pezizomycotina</taxon>
        <taxon>Pezizomycetes</taxon>
        <taxon>Pezizales</taxon>
        <taxon>Morchellaceae</taxon>
        <taxon>Morchella</taxon>
    </lineage>
</organism>
<sequence>MSRTKMRGPGRGSEKKDKFRATKLVEKLAAAENTTAGEEPAEGEDKKKAKKEKKDKKEKKEKKEKKDKKPAPEAAESAAPAESEAPPTAAPEDASSPSKKRKRDTTTSEIEIDVTLPEPPSKKALRKLKKHPDLADKLIKPSPVAAPGTTPKPAEEFPEHSSQARSKWGIWIGNLGFSTTRPQLEEFLTRPPSTIQRIEVTRINLPTDPHTKRNRGFAYIDFANQKALDYALTLTETLFLGRKVLIKNANDFSGRGSGTNPDGSGGPVKLGPNLASKPPSKILFVGNLDFATTDEDLKSHFAFAGPIQKIRLATFEDTGKCKGFGFVDFEDIDSVKRAMLGLSAEEEAAKAGLEGKEEEELAKRQRKRRFLGTRQIKMEYGEDSSVRYKKRFGKERPEGEKEGKRGERVEVEEREPRQKRAPRKED</sequence>
<keyword evidence="2 3" id="KW-0694">RNA-binding</keyword>
<keyword evidence="7" id="KW-1185">Reference proteome</keyword>
<dbReference type="AlphaFoldDB" id="A0A3N4KSA5"/>
<accession>A0A3N4KSA5</accession>
<dbReference type="EMBL" id="ML119137">
    <property type="protein sequence ID" value="RPB11241.1"/>
    <property type="molecule type" value="Genomic_DNA"/>
</dbReference>
<dbReference type="CDD" id="cd12397">
    <property type="entry name" value="RRM2_Nop13p_fungi"/>
    <property type="match status" value="1"/>
</dbReference>
<gene>
    <name evidence="6" type="ORF">P167DRAFT_536970</name>
</gene>
<evidence type="ECO:0000313" key="7">
    <source>
        <dbReference type="Proteomes" id="UP000277580"/>
    </source>
</evidence>
<dbReference type="GO" id="GO:0003723">
    <property type="term" value="F:RNA binding"/>
    <property type="evidence" value="ECO:0007669"/>
    <property type="project" value="UniProtKB-UniRule"/>
</dbReference>
<evidence type="ECO:0000256" key="2">
    <source>
        <dbReference type="ARBA" id="ARBA00022884"/>
    </source>
</evidence>
<dbReference type="InParanoid" id="A0A3N4KSA5"/>
<name>A0A3N4KSA5_9PEZI</name>
<evidence type="ECO:0000256" key="3">
    <source>
        <dbReference type="PROSITE-ProRule" id="PRU00176"/>
    </source>
</evidence>
<dbReference type="InterPro" id="IPR035979">
    <property type="entry name" value="RBD_domain_sf"/>
</dbReference>
<evidence type="ECO:0000256" key="4">
    <source>
        <dbReference type="SAM" id="MobiDB-lite"/>
    </source>
</evidence>
<feature type="region of interest" description="Disordered" evidence="4">
    <location>
        <begin position="387"/>
        <end position="426"/>
    </location>
</feature>
<dbReference type="InterPro" id="IPR034226">
    <property type="entry name" value="Nop13/Rnp24_RRM2"/>
</dbReference>
<feature type="compositionally biased region" description="Basic and acidic residues" evidence="4">
    <location>
        <begin position="12"/>
        <end position="26"/>
    </location>
</feature>
<feature type="domain" description="RRM" evidence="5">
    <location>
        <begin position="168"/>
        <end position="251"/>
    </location>
</feature>
<proteinExistence type="predicted"/>
<dbReference type="FunCoup" id="A0A3N4KSA5">
    <property type="interactions" value="862"/>
</dbReference>
<feature type="compositionally biased region" description="Basic residues" evidence="4">
    <location>
        <begin position="48"/>
        <end position="68"/>
    </location>
</feature>
<dbReference type="PANTHER" id="PTHR23236">
    <property type="entry name" value="EUKARYOTIC TRANSLATION INITIATION FACTOR 4B/4H"/>
    <property type="match status" value="1"/>
</dbReference>
<dbReference type="OrthoDB" id="1875751at2759"/>
<dbReference type="STRING" id="1392247.A0A3N4KSA5"/>
<reference evidence="6 7" key="1">
    <citation type="journal article" date="2018" name="Nat. Ecol. Evol.">
        <title>Pezizomycetes genomes reveal the molecular basis of ectomycorrhizal truffle lifestyle.</title>
        <authorList>
            <person name="Murat C."/>
            <person name="Payen T."/>
            <person name="Noel B."/>
            <person name="Kuo A."/>
            <person name="Morin E."/>
            <person name="Chen J."/>
            <person name="Kohler A."/>
            <person name="Krizsan K."/>
            <person name="Balestrini R."/>
            <person name="Da Silva C."/>
            <person name="Montanini B."/>
            <person name="Hainaut M."/>
            <person name="Levati E."/>
            <person name="Barry K.W."/>
            <person name="Belfiori B."/>
            <person name="Cichocki N."/>
            <person name="Clum A."/>
            <person name="Dockter R.B."/>
            <person name="Fauchery L."/>
            <person name="Guy J."/>
            <person name="Iotti M."/>
            <person name="Le Tacon F."/>
            <person name="Lindquist E.A."/>
            <person name="Lipzen A."/>
            <person name="Malagnac F."/>
            <person name="Mello A."/>
            <person name="Molinier V."/>
            <person name="Miyauchi S."/>
            <person name="Poulain J."/>
            <person name="Riccioni C."/>
            <person name="Rubini A."/>
            <person name="Sitrit Y."/>
            <person name="Splivallo R."/>
            <person name="Traeger S."/>
            <person name="Wang M."/>
            <person name="Zifcakova L."/>
            <person name="Wipf D."/>
            <person name="Zambonelli A."/>
            <person name="Paolocci F."/>
            <person name="Nowrousian M."/>
            <person name="Ottonello S."/>
            <person name="Baldrian P."/>
            <person name="Spatafora J.W."/>
            <person name="Henrissat B."/>
            <person name="Nagy L.G."/>
            <person name="Aury J.M."/>
            <person name="Wincker P."/>
            <person name="Grigoriev I.V."/>
            <person name="Bonfante P."/>
            <person name="Martin F.M."/>
        </authorList>
    </citation>
    <scope>NUCLEOTIDE SEQUENCE [LARGE SCALE GENOMIC DNA]</scope>
    <source>
        <strain evidence="6 7">CCBAS932</strain>
    </source>
</reference>
<evidence type="ECO:0000313" key="6">
    <source>
        <dbReference type="EMBL" id="RPB11241.1"/>
    </source>
</evidence>
<dbReference type="SUPFAM" id="SSF54928">
    <property type="entry name" value="RNA-binding domain, RBD"/>
    <property type="match status" value="1"/>
</dbReference>
<feature type="region of interest" description="Disordered" evidence="4">
    <location>
        <begin position="251"/>
        <end position="272"/>
    </location>
</feature>
<evidence type="ECO:0000259" key="5">
    <source>
        <dbReference type="PROSITE" id="PS50102"/>
    </source>
</evidence>
<feature type="non-terminal residue" evidence="6">
    <location>
        <position position="426"/>
    </location>
</feature>
<evidence type="ECO:0000256" key="1">
    <source>
        <dbReference type="ARBA" id="ARBA00022737"/>
    </source>
</evidence>
<protein>
    <recommendedName>
        <fullName evidence="5">RRM domain-containing protein</fullName>
    </recommendedName>
</protein>
<dbReference type="Gene3D" id="3.30.70.330">
    <property type="match status" value="2"/>
</dbReference>
<dbReference type="PROSITE" id="PS50102">
    <property type="entry name" value="RRM"/>
    <property type="match status" value="2"/>
</dbReference>